<name>A0A485PN37_LYNPA</name>
<evidence type="ECO:0000313" key="3">
    <source>
        <dbReference type="Proteomes" id="UP000386466"/>
    </source>
</evidence>
<feature type="region of interest" description="Disordered" evidence="1">
    <location>
        <begin position="1"/>
        <end position="53"/>
    </location>
</feature>
<keyword evidence="3" id="KW-1185">Reference proteome</keyword>
<gene>
    <name evidence="2" type="ORF">LYPA_23C002487</name>
</gene>
<proteinExistence type="predicted"/>
<evidence type="ECO:0000313" key="2">
    <source>
        <dbReference type="EMBL" id="VFV43742.1"/>
    </source>
</evidence>
<feature type="compositionally biased region" description="Basic and acidic residues" evidence="1">
    <location>
        <begin position="34"/>
        <end position="53"/>
    </location>
</feature>
<feature type="compositionally biased region" description="Basic and acidic residues" evidence="1">
    <location>
        <begin position="11"/>
        <end position="26"/>
    </location>
</feature>
<dbReference type="EMBL" id="CAAGRJ010034401">
    <property type="protein sequence ID" value="VFV43742.1"/>
    <property type="molecule type" value="Genomic_DNA"/>
</dbReference>
<dbReference type="AlphaFoldDB" id="A0A485PN37"/>
<reference evidence="2 3" key="1">
    <citation type="submission" date="2019-01" db="EMBL/GenBank/DDBJ databases">
        <authorList>
            <person name="Alioto T."/>
            <person name="Alioto T."/>
        </authorList>
    </citation>
    <scope>NUCLEOTIDE SEQUENCE [LARGE SCALE GENOMIC DNA]</scope>
</reference>
<protein>
    <submittedName>
        <fullName evidence="2">Cell cycle progression protein 1</fullName>
    </submittedName>
</protein>
<organism evidence="2 3">
    <name type="scientific">Lynx pardinus</name>
    <name type="common">Iberian lynx</name>
    <name type="synonym">Felis pardina</name>
    <dbReference type="NCBI Taxonomy" id="191816"/>
    <lineage>
        <taxon>Eukaryota</taxon>
        <taxon>Metazoa</taxon>
        <taxon>Chordata</taxon>
        <taxon>Craniata</taxon>
        <taxon>Vertebrata</taxon>
        <taxon>Euteleostomi</taxon>
        <taxon>Mammalia</taxon>
        <taxon>Eutheria</taxon>
        <taxon>Laurasiatheria</taxon>
        <taxon>Carnivora</taxon>
        <taxon>Feliformia</taxon>
        <taxon>Felidae</taxon>
        <taxon>Felinae</taxon>
        <taxon>Lynx</taxon>
    </lineage>
</organism>
<feature type="compositionally biased region" description="Acidic residues" evidence="1">
    <location>
        <begin position="1"/>
        <end position="10"/>
    </location>
</feature>
<accession>A0A485PN37</accession>
<sequence length="53" mass="5935">MEEETADPALEETKSALEREEEKSSEDNVSFGAVRDDSDIVNRKPPKLEEIGN</sequence>
<evidence type="ECO:0000256" key="1">
    <source>
        <dbReference type="SAM" id="MobiDB-lite"/>
    </source>
</evidence>
<dbReference type="Proteomes" id="UP000386466">
    <property type="component" value="Unassembled WGS sequence"/>
</dbReference>